<feature type="region of interest" description="Disordered" evidence="1">
    <location>
        <begin position="131"/>
        <end position="168"/>
    </location>
</feature>
<sequence length="259" mass="26164">MSEPRRMLEESDSPLERALLNAGASYQTSPETRAKTLAALGLAGAAALSASVAAPAAVSAAGTAVASSSVAVKLGWTKILVALSTVGVLAGIPAGYLAWRGVEAPELVAVHRFGGALAGPVERAAARPAPAAVPAPVPPVEAQPEEIPAPARAVSSGGAASRVDPKPASTSAALKAELSALDAARSTLASGNAQGALALLDAYSKEHPRGRLGLEAEVLRIDALAKSGRLDAASQRAKAFLQRHPNSVLASRVRRYVND</sequence>
<dbReference type="Gene3D" id="1.25.40.10">
    <property type="entry name" value="Tetratricopeptide repeat domain"/>
    <property type="match status" value="1"/>
</dbReference>
<name>A0A4P2QXK3_SORCE</name>
<dbReference type="Proteomes" id="UP000295497">
    <property type="component" value="Chromosome"/>
</dbReference>
<keyword evidence="2" id="KW-1133">Transmembrane helix</keyword>
<gene>
    <name evidence="3" type="ORF">SOCE836_070960</name>
</gene>
<protein>
    <recommendedName>
        <fullName evidence="5">Outer membrane lipoprotein BamD-like domain-containing protein</fullName>
    </recommendedName>
</protein>
<organism evidence="3 4">
    <name type="scientific">Sorangium cellulosum</name>
    <name type="common">Polyangium cellulosum</name>
    <dbReference type="NCBI Taxonomy" id="56"/>
    <lineage>
        <taxon>Bacteria</taxon>
        <taxon>Pseudomonadati</taxon>
        <taxon>Myxococcota</taxon>
        <taxon>Polyangia</taxon>
        <taxon>Polyangiales</taxon>
        <taxon>Polyangiaceae</taxon>
        <taxon>Sorangium</taxon>
    </lineage>
</organism>
<dbReference type="InterPro" id="IPR011990">
    <property type="entry name" value="TPR-like_helical_dom_sf"/>
</dbReference>
<evidence type="ECO:0000256" key="2">
    <source>
        <dbReference type="SAM" id="Phobius"/>
    </source>
</evidence>
<keyword evidence="2" id="KW-0472">Membrane</keyword>
<feature type="compositionally biased region" description="Low complexity" evidence="1">
    <location>
        <begin position="142"/>
        <end position="162"/>
    </location>
</feature>
<evidence type="ECO:0000256" key="1">
    <source>
        <dbReference type="SAM" id="MobiDB-lite"/>
    </source>
</evidence>
<evidence type="ECO:0000313" key="4">
    <source>
        <dbReference type="Proteomes" id="UP000295497"/>
    </source>
</evidence>
<evidence type="ECO:0000313" key="3">
    <source>
        <dbReference type="EMBL" id="AUX34916.1"/>
    </source>
</evidence>
<accession>A0A4P2QXK3</accession>
<feature type="transmembrane region" description="Helical" evidence="2">
    <location>
        <begin position="76"/>
        <end position="99"/>
    </location>
</feature>
<proteinExistence type="predicted"/>
<evidence type="ECO:0008006" key="5">
    <source>
        <dbReference type="Google" id="ProtNLM"/>
    </source>
</evidence>
<dbReference type="RefSeq" id="WP_237244304.1">
    <property type="nucleotide sequence ID" value="NZ_CP012672.1"/>
</dbReference>
<reference evidence="3 4" key="1">
    <citation type="submission" date="2015-09" db="EMBL/GenBank/DDBJ databases">
        <title>Sorangium comparison.</title>
        <authorList>
            <person name="Zaburannyi N."/>
            <person name="Bunk B."/>
            <person name="Overmann J."/>
            <person name="Mueller R."/>
        </authorList>
    </citation>
    <scope>NUCLEOTIDE SEQUENCE [LARGE SCALE GENOMIC DNA]</scope>
    <source>
        <strain evidence="3 4">So ce836</strain>
    </source>
</reference>
<keyword evidence="2" id="KW-0812">Transmembrane</keyword>
<feature type="compositionally biased region" description="Pro residues" evidence="1">
    <location>
        <begin position="131"/>
        <end position="141"/>
    </location>
</feature>
<dbReference type="EMBL" id="CP012672">
    <property type="protein sequence ID" value="AUX34916.1"/>
    <property type="molecule type" value="Genomic_DNA"/>
</dbReference>
<dbReference type="AlphaFoldDB" id="A0A4P2QXK3"/>